<keyword evidence="2" id="KW-0472">Membrane</keyword>
<feature type="compositionally biased region" description="Basic and acidic residues" evidence="1">
    <location>
        <begin position="160"/>
        <end position="176"/>
    </location>
</feature>
<protein>
    <submittedName>
        <fullName evidence="3">Flagellar biosynthetic protein FliO</fullName>
    </submittedName>
</protein>
<comment type="caution">
    <text evidence="3">The sequence shown here is derived from an EMBL/GenBank/DDBJ whole genome shotgun (WGS) entry which is preliminary data.</text>
</comment>
<dbReference type="EMBL" id="JBHLXD010000011">
    <property type="protein sequence ID" value="MFC0208370.1"/>
    <property type="molecule type" value="Genomic_DNA"/>
</dbReference>
<evidence type="ECO:0000256" key="2">
    <source>
        <dbReference type="SAM" id="Phobius"/>
    </source>
</evidence>
<keyword evidence="3" id="KW-0282">Flagellum</keyword>
<accession>A0ABV6D6V6</accession>
<keyword evidence="2" id="KW-0812">Transmembrane</keyword>
<dbReference type="RefSeq" id="WP_261521658.1">
    <property type="nucleotide sequence ID" value="NZ_JAODNW010000019.1"/>
</dbReference>
<feature type="transmembrane region" description="Helical" evidence="2">
    <location>
        <begin position="12"/>
        <end position="34"/>
    </location>
</feature>
<keyword evidence="4" id="KW-1185">Reference proteome</keyword>
<reference evidence="3 4" key="1">
    <citation type="submission" date="2024-09" db="EMBL/GenBank/DDBJ databases">
        <authorList>
            <person name="Sun Q."/>
            <person name="Mori K."/>
        </authorList>
    </citation>
    <scope>NUCLEOTIDE SEQUENCE [LARGE SCALE GENOMIC DNA]</scope>
    <source>
        <strain evidence="3 4">CCM 8543</strain>
    </source>
</reference>
<evidence type="ECO:0000256" key="1">
    <source>
        <dbReference type="SAM" id="MobiDB-lite"/>
    </source>
</evidence>
<feature type="compositionally biased region" description="Low complexity" evidence="1">
    <location>
        <begin position="120"/>
        <end position="137"/>
    </location>
</feature>
<name>A0ABV6D6V6_9HYPH</name>
<gene>
    <name evidence="3" type="ORF">ACFFJ2_08170</name>
</gene>
<dbReference type="Proteomes" id="UP001589755">
    <property type="component" value="Unassembled WGS sequence"/>
</dbReference>
<feature type="region of interest" description="Disordered" evidence="1">
    <location>
        <begin position="103"/>
        <end position="176"/>
    </location>
</feature>
<proteinExistence type="predicted"/>
<keyword evidence="3" id="KW-0966">Cell projection</keyword>
<keyword evidence="2" id="KW-1133">Transmembrane helix</keyword>
<evidence type="ECO:0000313" key="3">
    <source>
        <dbReference type="EMBL" id="MFC0208370.1"/>
    </source>
</evidence>
<evidence type="ECO:0000313" key="4">
    <source>
        <dbReference type="Proteomes" id="UP001589755"/>
    </source>
</evidence>
<organism evidence="3 4">
    <name type="scientific">Chelativorans intermedius</name>
    <dbReference type="NCBI Taxonomy" id="515947"/>
    <lineage>
        <taxon>Bacteria</taxon>
        <taxon>Pseudomonadati</taxon>
        <taxon>Pseudomonadota</taxon>
        <taxon>Alphaproteobacteria</taxon>
        <taxon>Hyphomicrobiales</taxon>
        <taxon>Phyllobacteriaceae</taxon>
        <taxon>Chelativorans</taxon>
    </lineage>
</organism>
<keyword evidence="3" id="KW-0969">Cilium</keyword>
<sequence>MGEWLANPAGSGFIGAVLWTFGALLLLVLVLLAIRLLRGRAPGAFAVGGRGRLARLGVVEVAAVDSQRRLVLVRRDDVEHLILTGGAGDLVIERGISRREAGGPLLRSGPAATKAEPPHGALGADRGDAADVGVAALPQSVSAQKGREERPRGTPAIEDEMSRLLDDLAAERERRG</sequence>